<protein>
    <submittedName>
        <fullName evidence="2">DUF6531 domain-containing protein</fullName>
    </submittedName>
</protein>
<comment type="caution">
    <text evidence="2">The sequence shown here is derived from an EMBL/GenBank/DDBJ whole genome shotgun (WGS) entry which is preliminary data.</text>
</comment>
<accession>A0A9Q3UQK8</accession>
<evidence type="ECO:0000259" key="1">
    <source>
        <dbReference type="Pfam" id="PF20148"/>
    </source>
</evidence>
<evidence type="ECO:0000313" key="3">
    <source>
        <dbReference type="Proteomes" id="UP001108027"/>
    </source>
</evidence>
<dbReference type="InterPro" id="IPR045351">
    <property type="entry name" value="DUF6531"/>
</dbReference>
<feature type="domain" description="DUF6531" evidence="1">
    <location>
        <begin position="107"/>
        <end position="160"/>
    </location>
</feature>
<reference evidence="2" key="1">
    <citation type="submission" date="2021-10" db="EMBL/GenBank/DDBJ databases">
        <title>The diversity and Nitrogen Metabolism of Culturable Nitrate-Utilizing Bacteria Within the Oxygen Minimum Zone of the Changjiang (Yangtze River)Estuary.</title>
        <authorList>
            <person name="Zhang D."/>
            <person name="Zheng J."/>
            <person name="Liu S."/>
            <person name="He W."/>
        </authorList>
    </citation>
    <scope>NUCLEOTIDE SEQUENCE</scope>
    <source>
        <strain evidence="2">FXH-223</strain>
    </source>
</reference>
<evidence type="ECO:0000313" key="2">
    <source>
        <dbReference type="EMBL" id="MCC4310595.1"/>
    </source>
</evidence>
<dbReference type="RefSeq" id="WP_185956976.1">
    <property type="nucleotide sequence ID" value="NZ_JAJGNA010000047.1"/>
</dbReference>
<sequence>MMRRFTSNAVDGSAVACAKPWLTRHRKALCTITIACFTLTNTAPVLAGGYVDGNVVLTPSKSINLQNAGVGGATPSVVPTFNNDQFNDQVLVGTVNNDPIRTPSTADPVSTVTGNNYHDETDFVIRGRNGLNTVFTRTYNSAPSSTKVDRGLGYGWVHSYMGF</sequence>
<proteinExistence type="predicted"/>
<organism evidence="2 3">
    <name type="scientific">Alloalcanivorax marinus</name>
    <dbReference type="NCBI Taxonomy" id="1177169"/>
    <lineage>
        <taxon>Bacteria</taxon>
        <taxon>Pseudomonadati</taxon>
        <taxon>Pseudomonadota</taxon>
        <taxon>Gammaproteobacteria</taxon>
        <taxon>Oceanospirillales</taxon>
        <taxon>Alcanivoracaceae</taxon>
        <taxon>Alloalcanivorax</taxon>
    </lineage>
</organism>
<gene>
    <name evidence="2" type="ORF">LL252_18690</name>
</gene>
<dbReference type="EMBL" id="JAJGNA010000047">
    <property type="protein sequence ID" value="MCC4310595.1"/>
    <property type="molecule type" value="Genomic_DNA"/>
</dbReference>
<dbReference type="AlphaFoldDB" id="A0A9Q3UQK8"/>
<dbReference type="Pfam" id="PF20148">
    <property type="entry name" value="DUF6531"/>
    <property type="match status" value="1"/>
</dbReference>
<keyword evidence="3" id="KW-1185">Reference proteome</keyword>
<dbReference type="Proteomes" id="UP001108027">
    <property type="component" value="Unassembled WGS sequence"/>
</dbReference>
<name>A0A9Q3UQK8_9GAMM</name>